<evidence type="ECO:0000313" key="1">
    <source>
        <dbReference type="EMBL" id="OAD62858.1"/>
    </source>
</evidence>
<reference evidence="1 2" key="1">
    <citation type="submission" date="2015-07" db="EMBL/GenBank/DDBJ databases">
        <title>The genome of Eufriesea mexicana.</title>
        <authorList>
            <person name="Pan H."/>
            <person name="Kapheim K."/>
        </authorList>
    </citation>
    <scope>NUCLEOTIDE SEQUENCE [LARGE SCALE GENOMIC DNA]</scope>
    <source>
        <strain evidence="1">0111107269</strain>
        <tissue evidence="1">Whole body</tissue>
    </source>
</reference>
<accession>A0A310SJ86</accession>
<protein>
    <submittedName>
        <fullName evidence="1">Uncharacterized protein</fullName>
    </submittedName>
</protein>
<proteinExistence type="predicted"/>
<sequence>MTKKIKVDGQYSTIALQNVGSNFQLRYHYTFLVKIMCIRFLRTHRLFLIPLSRAWQFPG</sequence>
<dbReference type="AlphaFoldDB" id="A0A310SJ86"/>
<evidence type="ECO:0000313" key="2">
    <source>
        <dbReference type="Proteomes" id="UP000250275"/>
    </source>
</evidence>
<dbReference type="Proteomes" id="UP000250275">
    <property type="component" value="Unassembled WGS sequence"/>
</dbReference>
<organism evidence="1 2">
    <name type="scientific">Eufriesea mexicana</name>
    <dbReference type="NCBI Taxonomy" id="516756"/>
    <lineage>
        <taxon>Eukaryota</taxon>
        <taxon>Metazoa</taxon>
        <taxon>Ecdysozoa</taxon>
        <taxon>Arthropoda</taxon>
        <taxon>Hexapoda</taxon>
        <taxon>Insecta</taxon>
        <taxon>Pterygota</taxon>
        <taxon>Neoptera</taxon>
        <taxon>Endopterygota</taxon>
        <taxon>Hymenoptera</taxon>
        <taxon>Apocrita</taxon>
        <taxon>Aculeata</taxon>
        <taxon>Apoidea</taxon>
        <taxon>Anthophila</taxon>
        <taxon>Apidae</taxon>
        <taxon>Eufriesea</taxon>
    </lineage>
</organism>
<gene>
    <name evidence="1" type="ORF">WN48_07580</name>
</gene>
<name>A0A310SJ86_9HYME</name>
<dbReference type="EMBL" id="KQ759784">
    <property type="protein sequence ID" value="OAD62858.1"/>
    <property type="molecule type" value="Genomic_DNA"/>
</dbReference>
<keyword evidence="2" id="KW-1185">Reference proteome</keyword>